<protein>
    <recommendedName>
        <fullName evidence="2">RING-type E3 ubiquitin transferase</fullName>
        <ecNumber evidence="2">2.3.2.27</ecNumber>
    </recommendedName>
</protein>
<keyword evidence="5" id="KW-0862">Zinc</keyword>
<dbReference type="SUPFAM" id="SSF57850">
    <property type="entry name" value="RING/U-box"/>
    <property type="match status" value="1"/>
</dbReference>
<dbReference type="Pfam" id="PF13639">
    <property type="entry name" value="zf-RING_2"/>
    <property type="match status" value="1"/>
</dbReference>
<reference evidence="8 9" key="1">
    <citation type="submission" date="2024-11" db="EMBL/GenBank/DDBJ databases">
        <title>Chromosome-level genome assembly of Eucalyptus globulus Labill. provides insights into its genome evolution.</title>
        <authorList>
            <person name="Li X."/>
        </authorList>
    </citation>
    <scope>NUCLEOTIDE SEQUENCE [LARGE SCALE GENOMIC DNA]</scope>
    <source>
        <strain evidence="8">CL2024</strain>
        <tissue evidence="8">Fresh tender leaves</tissue>
    </source>
</reference>
<evidence type="ECO:0000259" key="7">
    <source>
        <dbReference type="PROSITE" id="PS50089"/>
    </source>
</evidence>
<dbReference type="InterPro" id="IPR001841">
    <property type="entry name" value="Znf_RING"/>
</dbReference>
<evidence type="ECO:0000313" key="9">
    <source>
        <dbReference type="Proteomes" id="UP001634007"/>
    </source>
</evidence>
<keyword evidence="9" id="KW-1185">Reference proteome</keyword>
<dbReference type="GO" id="GO:0008270">
    <property type="term" value="F:zinc ion binding"/>
    <property type="evidence" value="ECO:0007669"/>
    <property type="project" value="UniProtKB-KW"/>
</dbReference>
<evidence type="ECO:0000256" key="1">
    <source>
        <dbReference type="ARBA" id="ARBA00000900"/>
    </source>
</evidence>
<dbReference type="InterPro" id="IPR013083">
    <property type="entry name" value="Znf_RING/FYVE/PHD"/>
</dbReference>
<organism evidence="8 9">
    <name type="scientific">Eucalyptus globulus</name>
    <name type="common">Tasmanian blue gum</name>
    <dbReference type="NCBI Taxonomy" id="34317"/>
    <lineage>
        <taxon>Eukaryota</taxon>
        <taxon>Viridiplantae</taxon>
        <taxon>Streptophyta</taxon>
        <taxon>Embryophyta</taxon>
        <taxon>Tracheophyta</taxon>
        <taxon>Spermatophyta</taxon>
        <taxon>Magnoliopsida</taxon>
        <taxon>eudicotyledons</taxon>
        <taxon>Gunneridae</taxon>
        <taxon>Pentapetalae</taxon>
        <taxon>rosids</taxon>
        <taxon>malvids</taxon>
        <taxon>Myrtales</taxon>
        <taxon>Myrtaceae</taxon>
        <taxon>Myrtoideae</taxon>
        <taxon>Eucalypteae</taxon>
        <taxon>Eucalyptus</taxon>
    </lineage>
</organism>
<evidence type="ECO:0000256" key="6">
    <source>
        <dbReference type="PROSITE-ProRule" id="PRU00175"/>
    </source>
</evidence>
<dbReference type="Gene3D" id="3.30.40.10">
    <property type="entry name" value="Zinc/RING finger domain, C3HC4 (zinc finger)"/>
    <property type="match status" value="1"/>
</dbReference>
<evidence type="ECO:0000313" key="8">
    <source>
        <dbReference type="EMBL" id="KAL3736737.1"/>
    </source>
</evidence>
<dbReference type="Proteomes" id="UP001634007">
    <property type="component" value="Unassembled WGS sequence"/>
</dbReference>
<dbReference type="SMART" id="SM00184">
    <property type="entry name" value="RING"/>
    <property type="match status" value="1"/>
</dbReference>
<dbReference type="PROSITE" id="PS50089">
    <property type="entry name" value="ZF_RING_2"/>
    <property type="match status" value="1"/>
</dbReference>
<comment type="catalytic activity">
    <reaction evidence="1">
        <text>S-ubiquitinyl-[E2 ubiquitin-conjugating enzyme]-L-cysteine + [acceptor protein]-L-lysine = [E2 ubiquitin-conjugating enzyme]-L-cysteine + N(6)-ubiquitinyl-[acceptor protein]-L-lysine.</text>
        <dbReference type="EC" id="2.3.2.27"/>
    </reaction>
</comment>
<dbReference type="EMBL" id="JBJKBG010000006">
    <property type="protein sequence ID" value="KAL3736737.1"/>
    <property type="molecule type" value="Genomic_DNA"/>
</dbReference>
<evidence type="ECO:0000256" key="2">
    <source>
        <dbReference type="ARBA" id="ARBA00012483"/>
    </source>
</evidence>
<accession>A0ABD3KCI6</accession>
<feature type="domain" description="RING-type" evidence="7">
    <location>
        <begin position="94"/>
        <end position="136"/>
    </location>
</feature>
<dbReference type="GO" id="GO:0061630">
    <property type="term" value="F:ubiquitin protein ligase activity"/>
    <property type="evidence" value="ECO:0007669"/>
    <property type="project" value="UniProtKB-EC"/>
</dbReference>
<dbReference type="PANTHER" id="PTHR15710">
    <property type="entry name" value="E3 UBIQUITIN-PROTEIN LIGASE PRAJA"/>
    <property type="match status" value="1"/>
</dbReference>
<gene>
    <name evidence="8" type="ORF">ACJRO7_025644</name>
</gene>
<dbReference type="PANTHER" id="PTHR15710:SF229">
    <property type="entry name" value="E3 UBIQUITIN-PROTEIN LIGASE RNF181-LIKE"/>
    <property type="match status" value="1"/>
</dbReference>
<dbReference type="CDD" id="cd16454">
    <property type="entry name" value="RING-H2_PA-TM-RING"/>
    <property type="match status" value="1"/>
</dbReference>
<keyword evidence="3" id="KW-0479">Metal-binding</keyword>
<sequence>MAVSDIHISIDKAALYLRQVLASDKYSHLTKIPICLGLQIEIWRTEEGELAAALQESINSTDFRAIPAAQEAINMLEKMKPDKSPSKGEVAESCSICFEEMKMLEVEVVHMPCEHVFHYDCIVRWLNTSHSCPLCRFPMPTTAHVSQSKTI</sequence>
<name>A0ABD3KCI6_EUCGL</name>
<keyword evidence="4 6" id="KW-0863">Zinc-finger</keyword>
<evidence type="ECO:0000256" key="5">
    <source>
        <dbReference type="ARBA" id="ARBA00022833"/>
    </source>
</evidence>
<proteinExistence type="predicted"/>
<evidence type="ECO:0000256" key="4">
    <source>
        <dbReference type="ARBA" id="ARBA00022771"/>
    </source>
</evidence>
<comment type="caution">
    <text evidence="8">The sequence shown here is derived from an EMBL/GenBank/DDBJ whole genome shotgun (WGS) entry which is preliminary data.</text>
</comment>
<dbReference type="EC" id="2.3.2.27" evidence="2"/>
<evidence type="ECO:0000256" key="3">
    <source>
        <dbReference type="ARBA" id="ARBA00022723"/>
    </source>
</evidence>
<dbReference type="AlphaFoldDB" id="A0ABD3KCI6"/>